<comment type="similarity">
    <text evidence="2">Belongs to the potassium channel HCN family.</text>
</comment>
<keyword evidence="4" id="KW-0894">Sodium channel</keyword>
<comment type="catalytic activity">
    <reaction evidence="22">
        <text>Na(+)(in) = Na(+)(out)</text>
        <dbReference type="Rhea" id="RHEA:34963"/>
        <dbReference type="ChEBI" id="CHEBI:29101"/>
    </reaction>
</comment>
<evidence type="ECO:0000256" key="16">
    <source>
        <dbReference type="ARBA" id="ARBA00023136"/>
    </source>
</evidence>
<dbReference type="InterPro" id="IPR000595">
    <property type="entry name" value="cNMP-bd_dom"/>
</dbReference>
<keyword evidence="9" id="KW-0547">Nucleotide-binding</keyword>
<keyword evidence="13 24" id="KW-1133">Transmembrane helix</keyword>
<organism evidence="26 27">
    <name type="scientific">Hemibagrus guttatus</name>
    <dbReference type="NCBI Taxonomy" id="175788"/>
    <lineage>
        <taxon>Eukaryota</taxon>
        <taxon>Metazoa</taxon>
        <taxon>Chordata</taxon>
        <taxon>Craniata</taxon>
        <taxon>Vertebrata</taxon>
        <taxon>Euteleostomi</taxon>
        <taxon>Actinopterygii</taxon>
        <taxon>Neopterygii</taxon>
        <taxon>Teleostei</taxon>
        <taxon>Ostariophysi</taxon>
        <taxon>Siluriformes</taxon>
        <taxon>Bagridae</taxon>
        <taxon>Hemibagrus</taxon>
    </lineage>
</organism>
<dbReference type="GO" id="GO:0030552">
    <property type="term" value="F:cAMP binding"/>
    <property type="evidence" value="ECO:0007669"/>
    <property type="project" value="UniProtKB-KW"/>
</dbReference>
<evidence type="ECO:0000256" key="15">
    <source>
        <dbReference type="ARBA" id="ARBA00023065"/>
    </source>
</evidence>
<evidence type="ECO:0000256" key="10">
    <source>
        <dbReference type="ARBA" id="ARBA00022826"/>
    </source>
</evidence>
<dbReference type="Proteomes" id="UP001274896">
    <property type="component" value="Unassembled WGS sequence"/>
</dbReference>
<evidence type="ECO:0000256" key="14">
    <source>
        <dbReference type="ARBA" id="ARBA00023053"/>
    </source>
</evidence>
<feature type="compositionally biased region" description="Basic and acidic residues" evidence="23">
    <location>
        <begin position="119"/>
        <end position="133"/>
    </location>
</feature>
<keyword evidence="8 24" id="KW-0812">Transmembrane</keyword>
<evidence type="ECO:0000256" key="9">
    <source>
        <dbReference type="ARBA" id="ARBA00022741"/>
    </source>
</evidence>
<keyword evidence="16 24" id="KW-0472">Membrane</keyword>
<keyword evidence="18" id="KW-0739">Sodium transport</keyword>
<dbReference type="InterPro" id="IPR018490">
    <property type="entry name" value="cNMP-bd_dom_sf"/>
</dbReference>
<dbReference type="PANTHER" id="PTHR45689:SF4">
    <property type="entry name" value="POTASSIUM_SODIUM HYPERPOLARIZATION-ACTIVATED CYCLIC NUCLEOTIDE-GATED CHANNEL 4"/>
    <property type="match status" value="1"/>
</dbReference>
<feature type="transmembrane region" description="Helical" evidence="24">
    <location>
        <begin position="250"/>
        <end position="274"/>
    </location>
</feature>
<evidence type="ECO:0000256" key="19">
    <source>
        <dbReference type="ARBA" id="ARBA00023286"/>
    </source>
</evidence>
<dbReference type="AlphaFoldDB" id="A0AAE0RBE5"/>
<keyword evidence="6" id="KW-0633">Potassium transport</keyword>
<dbReference type="GO" id="GO:0030425">
    <property type="term" value="C:dendrite"/>
    <property type="evidence" value="ECO:0007669"/>
    <property type="project" value="TreeGrafter"/>
</dbReference>
<feature type="compositionally biased region" description="Low complexity" evidence="23">
    <location>
        <begin position="134"/>
        <end position="146"/>
    </location>
</feature>
<feature type="region of interest" description="Disordered" evidence="23">
    <location>
        <begin position="112"/>
        <end position="176"/>
    </location>
</feature>
<evidence type="ECO:0000256" key="2">
    <source>
        <dbReference type="ARBA" id="ARBA00006305"/>
    </source>
</evidence>
<comment type="caution">
    <text evidence="26">The sequence shown here is derived from an EMBL/GenBank/DDBJ whole genome shotgun (WGS) entry which is preliminary data.</text>
</comment>
<evidence type="ECO:0000256" key="18">
    <source>
        <dbReference type="ARBA" id="ARBA00023201"/>
    </source>
</evidence>
<dbReference type="Pfam" id="PF08412">
    <property type="entry name" value="Ion_trans_N"/>
    <property type="match status" value="1"/>
</dbReference>
<dbReference type="FunFam" id="2.60.120.10:FF:000007">
    <property type="entry name" value="Putative potassium/sodium hyperpolarization-activated cyclic nucleotide-gated channel 2"/>
    <property type="match status" value="1"/>
</dbReference>
<keyword evidence="27" id="KW-1185">Reference proteome</keyword>
<comment type="catalytic activity">
    <reaction evidence="21">
        <text>K(+)(in) = K(+)(out)</text>
        <dbReference type="Rhea" id="RHEA:29463"/>
        <dbReference type="ChEBI" id="CHEBI:29103"/>
    </reaction>
</comment>
<dbReference type="FunFam" id="1.10.287.70:FF:000031">
    <property type="entry name" value="Potassium/sodium hyperpolarization-activated cyclic nucleotide-gated channel 1, putative"/>
    <property type="match status" value="1"/>
</dbReference>
<feature type="transmembrane region" description="Helical" evidence="24">
    <location>
        <begin position="396"/>
        <end position="415"/>
    </location>
</feature>
<dbReference type="InterPro" id="IPR051413">
    <property type="entry name" value="K/Na_HCN_channel"/>
</dbReference>
<comment type="subcellular location">
    <subcellularLocation>
        <location evidence="1">Cell membrane</location>
        <topology evidence="1">Multi-pass membrane protein</topology>
    </subcellularLocation>
</comment>
<evidence type="ECO:0000256" key="6">
    <source>
        <dbReference type="ARBA" id="ARBA00022538"/>
    </source>
</evidence>
<keyword evidence="14" id="KW-0915">Sodium</keyword>
<keyword evidence="7" id="KW-0116">cAMP-binding</keyword>
<dbReference type="GO" id="GO:0005272">
    <property type="term" value="F:sodium channel activity"/>
    <property type="evidence" value="ECO:0007669"/>
    <property type="project" value="UniProtKB-KW"/>
</dbReference>
<dbReference type="Pfam" id="PF00520">
    <property type="entry name" value="Ion_trans"/>
    <property type="match status" value="1"/>
</dbReference>
<dbReference type="SMART" id="SM00100">
    <property type="entry name" value="cNMP"/>
    <property type="match status" value="1"/>
</dbReference>
<name>A0AAE0RBE5_9TELE</name>
<evidence type="ECO:0000256" key="22">
    <source>
        <dbReference type="ARBA" id="ARBA00036239"/>
    </source>
</evidence>
<keyword evidence="10" id="KW-0631">Potassium channel</keyword>
<keyword evidence="5" id="KW-1003">Cell membrane</keyword>
<keyword evidence="19" id="KW-1071">Ligand-gated ion channel</keyword>
<evidence type="ECO:0000313" key="26">
    <source>
        <dbReference type="EMBL" id="KAK3548997.1"/>
    </source>
</evidence>
<accession>A0AAE0RBE5</accession>
<dbReference type="InterPro" id="IPR005821">
    <property type="entry name" value="Ion_trans_dom"/>
</dbReference>
<dbReference type="FunFam" id="1.10.287.630:FF:000002">
    <property type="entry name" value="Potassium/sodium hyperpolarization-activated cyclic nucleotide-gated channel 4"/>
    <property type="match status" value="1"/>
</dbReference>
<dbReference type="Gene3D" id="2.60.120.10">
    <property type="entry name" value="Jelly Rolls"/>
    <property type="match status" value="1"/>
</dbReference>
<keyword evidence="3" id="KW-0813">Transport</keyword>
<evidence type="ECO:0000256" key="12">
    <source>
        <dbReference type="ARBA" id="ARBA00022958"/>
    </source>
</evidence>
<dbReference type="PROSITE" id="PS00888">
    <property type="entry name" value="CNMP_BINDING_1"/>
    <property type="match status" value="1"/>
</dbReference>
<dbReference type="PANTHER" id="PTHR45689">
    <property type="entry name" value="I[[H]] CHANNEL, ISOFORM E"/>
    <property type="match status" value="1"/>
</dbReference>
<evidence type="ECO:0000256" key="13">
    <source>
        <dbReference type="ARBA" id="ARBA00022989"/>
    </source>
</evidence>
<keyword evidence="17" id="KW-0114">cAMP</keyword>
<evidence type="ECO:0000256" key="3">
    <source>
        <dbReference type="ARBA" id="ARBA00022448"/>
    </source>
</evidence>
<evidence type="ECO:0000256" key="20">
    <source>
        <dbReference type="ARBA" id="ARBA00023303"/>
    </source>
</evidence>
<dbReference type="InterPro" id="IPR003938">
    <property type="entry name" value="K_chnl_volt-dep_EAG/ELK/ERG"/>
</dbReference>
<feature type="compositionally biased region" description="Gly residues" evidence="23">
    <location>
        <begin position="147"/>
        <end position="165"/>
    </location>
</feature>
<evidence type="ECO:0000256" key="1">
    <source>
        <dbReference type="ARBA" id="ARBA00004651"/>
    </source>
</evidence>
<keyword evidence="11" id="KW-0851">Voltage-gated channel</keyword>
<gene>
    <name evidence="26" type="ORF">QTP70_025080</name>
</gene>
<feature type="transmembrane region" description="Helical" evidence="24">
    <location>
        <begin position="328"/>
        <end position="346"/>
    </location>
</feature>
<dbReference type="PROSITE" id="PS50042">
    <property type="entry name" value="CNMP_BINDING_3"/>
    <property type="match status" value="1"/>
</dbReference>
<evidence type="ECO:0000256" key="24">
    <source>
        <dbReference type="SAM" id="Phobius"/>
    </source>
</evidence>
<dbReference type="GO" id="GO:0098855">
    <property type="term" value="C:HCN channel complex"/>
    <property type="evidence" value="ECO:0007669"/>
    <property type="project" value="TreeGrafter"/>
</dbReference>
<evidence type="ECO:0000256" key="21">
    <source>
        <dbReference type="ARBA" id="ARBA00034430"/>
    </source>
</evidence>
<dbReference type="EMBL" id="JAUCMX010000004">
    <property type="protein sequence ID" value="KAK3548997.1"/>
    <property type="molecule type" value="Genomic_DNA"/>
</dbReference>
<evidence type="ECO:0000256" key="4">
    <source>
        <dbReference type="ARBA" id="ARBA00022461"/>
    </source>
</evidence>
<dbReference type="InterPro" id="IPR013621">
    <property type="entry name" value="Ion_trans_N"/>
</dbReference>
<feature type="transmembrane region" description="Helical" evidence="24">
    <location>
        <begin position="479"/>
        <end position="504"/>
    </location>
</feature>
<dbReference type="CDD" id="cd00038">
    <property type="entry name" value="CAP_ED"/>
    <property type="match status" value="1"/>
</dbReference>
<evidence type="ECO:0000256" key="23">
    <source>
        <dbReference type="SAM" id="MobiDB-lite"/>
    </source>
</evidence>
<dbReference type="InterPro" id="IPR014710">
    <property type="entry name" value="RmlC-like_jellyroll"/>
</dbReference>
<evidence type="ECO:0000256" key="17">
    <source>
        <dbReference type="ARBA" id="ARBA00023149"/>
    </source>
</evidence>
<dbReference type="Pfam" id="PF00027">
    <property type="entry name" value="cNMP_binding"/>
    <property type="match status" value="1"/>
</dbReference>
<feature type="transmembrane region" description="Helical" evidence="24">
    <location>
        <begin position="280"/>
        <end position="299"/>
    </location>
</feature>
<dbReference type="InterPro" id="IPR018488">
    <property type="entry name" value="cNMP-bd_CS"/>
</dbReference>
<dbReference type="PRINTS" id="PR01463">
    <property type="entry name" value="EAGCHANLFMLY"/>
</dbReference>
<keyword evidence="20" id="KW-0407">Ion channel</keyword>
<dbReference type="SUPFAM" id="SSF51206">
    <property type="entry name" value="cAMP-binding domain-like"/>
    <property type="match status" value="1"/>
</dbReference>
<protein>
    <recommendedName>
        <fullName evidence="25">Cyclic nucleotide-binding domain-containing protein</fullName>
    </recommendedName>
</protein>
<dbReference type="GO" id="GO:0005249">
    <property type="term" value="F:voltage-gated potassium channel activity"/>
    <property type="evidence" value="ECO:0007669"/>
    <property type="project" value="InterPro"/>
</dbReference>
<evidence type="ECO:0000256" key="8">
    <source>
        <dbReference type="ARBA" id="ARBA00022692"/>
    </source>
</evidence>
<keyword evidence="12" id="KW-0630">Potassium</keyword>
<feature type="domain" description="Cyclic nucleotide-binding" evidence="25">
    <location>
        <begin position="582"/>
        <end position="697"/>
    </location>
</feature>
<evidence type="ECO:0000256" key="7">
    <source>
        <dbReference type="ARBA" id="ARBA00022566"/>
    </source>
</evidence>
<dbReference type="Gene3D" id="1.10.287.70">
    <property type="match status" value="1"/>
</dbReference>
<proteinExistence type="inferred from homology"/>
<evidence type="ECO:0000256" key="5">
    <source>
        <dbReference type="ARBA" id="ARBA00022475"/>
    </source>
</evidence>
<dbReference type="SUPFAM" id="SSF81324">
    <property type="entry name" value="Voltage-gated potassium channels"/>
    <property type="match status" value="1"/>
</dbReference>
<keyword evidence="15" id="KW-0406">Ion transport</keyword>
<reference evidence="26" key="1">
    <citation type="submission" date="2023-06" db="EMBL/GenBank/DDBJ databases">
        <title>Male Hemibagrus guttatus genome.</title>
        <authorList>
            <person name="Bian C."/>
        </authorList>
    </citation>
    <scope>NUCLEOTIDE SEQUENCE</scope>
    <source>
        <strain evidence="26">Male_cb2023</strain>
        <tissue evidence="26">Muscle</tissue>
    </source>
</reference>
<dbReference type="GO" id="GO:0030424">
    <property type="term" value="C:axon"/>
    <property type="evidence" value="ECO:0007669"/>
    <property type="project" value="TreeGrafter"/>
</dbReference>
<dbReference type="GO" id="GO:0003254">
    <property type="term" value="P:regulation of membrane depolarization"/>
    <property type="evidence" value="ECO:0007669"/>
    <property type="project" value="TreeGrafter"/>
</dbReference>
<dbReference type="Gene3D" id="1.10.287.630">
    <property type="entry name" value="Helix hairpin bin"/>
    <property type="match status" value="1"/>
</dbReference>
<evidence type="ECO:0000256" key="11">
    <source>
        <dbReference type="ARBA" id="ARBA00022882"/>
    </source>
</evidence>
<sequence>MTSARLLSILSGRACATVHRLHPSMRKRLYSLPQHVGRNASTMCDGDGDGDRDARRRSIRMKPLPSPCAAESSRNADAASVASAAAALADPEAARGAKSNSNGDCRRFRGSLSSLAGRHSHESDSAEEKRLIAEADPSPSEESPPGARGGGGGSGAGSTAGGGVEPGARGTPERYPGFAKLDGGIEHVLAEDERYYQAGFMHRQFGAMLQPGVNKFSLRMFGSEKAVEREQERVKSAGFWIIHPYSDFRFYWDLTMLLLMVGNLIIIPVGITFFKDEHTPPWIVFNVVSDTFFLMDLVLNFRTGIVKEDNTEIILDPQQIKIKYLRSWFVVDFISSIPVDYIFLIVETRIDSDFYKTARALRIVRFTKILSLLRLLRLSRLIRYIHQWEEIFHMTYDLASAMVRIVNLIGMMLLLCHWDGCLQFLVPMLQDFPPDCWVAKNKMVNDTWGQQYSYALFKAMSHMLCIGYGMYPPVGMTDVWLTILSMIVGATCYAMFVGHATALIQSLDSSRRQYQEKYKQVEQYMSFHKLPADMRQRIHDYYEHRYQGKMFDEESILGELNEPLREEIINFNCRKLVASMPLFANADPNFVTSMLTKLRFEVFQPGDYIIREGTIGKKMYFIQHGVVSVLTKGNKETKLSDGSYFGEICLLTRGRRTASVRADTYCRLYSLSVDNFNEVLEEYPMMRRAFETVALDRLDRIGKKNSILQHKVQHDLNFWRPQLSGE</sequence>
<evidence type="ECO:0000259" key="25">
    <source>
        <dbReference type="PROSITE" id="PS50042"/>
    </source>
</evidence>
<evidence type="ECO:0000313" key="27">
    <source>
        <dbReference type="Proteomes" id="UP001274896"/>
    </source>
</evidence>